<evidence type="ECO:0000313" key="3">
    <source>
        <dbReference type="EMBL" id="KAL1411813.1"/>
    </source>
</evidence>
<evidence type="ECO:0000313" key="4">
    <source>
        <dbReference type="Proteomes" id="UP001565368"/>
    </source>
</evidence>
<dbReference type="InterPro" id="IPR002589">
    <property type="entry name" value="Macro_dom"/>
</dbReference>
<dbReference type="Pfam" id="PF01661">
    <property type="entry name" value="Macro"/>
    <property type="match status" value="1"/>
</dbReference>
<dbReference type="InterPro" id="IPR043472">
    <property type="entry name" value="Macro_dom-like"/>
</dbReference>
<gene>
    <name evidence="3" type="ORF">Q8F55_002780</name>
</gene>
<dbReference type="SMART" id="SM00506">
    <property type="entry name" value="A1pp"/>
    <property type="match status" value="1"/>
</dbReference>
<dbReference type="PANTHER" id="PTHR11106">
    <property type="entry name" value="GANGLIOSIDE INDUCED DIFFERENTIATION ASSOCIATED PROTEIN 2-RELATED"/>
    <property type="match status" value="1"/>
</dbReference>
<comment type="caution">
    <text evidence="3">The sequence shown here is derived from an EMBL/GenBank/DDBJ whole genome shotgun (WGS) entry which is preliminary data.</text>
</comment>
<accession>A0ABR3QBS2</accession>
<dbReference type="RefSeq" id="XP_069211757.1">
    <property type="nucleotide sequence ID" value="XM_069351371.1"/>
</dbReference>
<organism evidence="3 4">
    <name type="scientific">Vanrija albida</name>
    <dbReference type="NCBI Taxonomy" id="181172"/>
    <lineage>
        <taxon>Eukaryota</taxon>
        <taxon>Fungi</taxon>
        <taxon>Dikarya</taxon>
        <taxon>Basidiomycota</taxon>
        <taxon>Agaricomycotina</taxon>
        <taxon>Tremellomycetes</taxon>
        <taxon>Trichosporonales</taxon>
        <taxon>Trichosporonaceae</taxon>
        <taxon>Vanrija</taxon>
    </lineage>
</organism>
<evidence type="ECO:0000256" key="1">
    <source>
        <dbReference type="SAM" id="MobiDB-lite"/>
    </source>
</evidence>
<name>A0ABR3QBS2_9TREE</name>
<reference evidence="3 4" key="1">
    <citation type="submission" date="2023-08" db="EMBL/GenBank/DDBJ databases">
        <title>Annotated Genome Sequence of Vanrija albida AlHP1.</title>
        <authorList>
            <person name="Herzog R."/>
        </authorList>
    </citation>
    <scope>NUCLEOTIDE SEQUENCE [LARGE SCALE GENOMIC DNA]</scope>
    <source>
        <strain evidence="3 4">AlHP1</strain>
    </source>
</reference>
<dbReference type="SUPFAM" id="SSF52949">
    <property type="entry name" value="Macro domain-like"/>
    <property type="match status" value="1"/>
</dbReference>
<dbReference type="EMBL" id="JBBXJM010000002">
    <property type="protein sequence ID" value="KAL1411813.1"/>
    <property type="molecule type" value="Genomic_DNA"/>
</dbReference>
<feature type="domain" description="Macro" evidence="2">
    <location>
        <begin position="23"/>
        <end position="203"/>
    </location>
</feature>
<sequence>MPLTDPACLPTVADLPGDDAPRHDEIKPDASINKRVSIWRGDITKLEADMIVNAANKSLLGGGGVDGAIHRAAGPGLLRECRTLGGARTGEVKVTDGYNLPSKRVAHAVGPIYYEDEAELCAEQLYNCYRNALELCATHGGGSIGFSSISTGIYGYPIEDATRIALETTRKFLEQDTSVTRVVYVVFSERDQDVYETLAPEYFPGAGDEAGGEAGAGTTSAAAAGSASGATQGGE</sequence>
<dbReference type="Proteomes" id="UP001565368">
    <property type="component" value="Unassembled WGS sequence"/>
</dbReference>
<dbReference type="PANTHER" id="PTHR11106:SF27">
    <property type="entry name" value="MACRO DOMAIN-CONTAINING PROTEIN"/>
    <property type="match status" value="1"/>
</dbReference>
<dbReference type="Gene3D" id="3.40.220.10">
    <property type="entry name" value="Leucine Aminopeptidase, subunit E, domain 1"/>
    <property type="match status" value="1"/>
</dbReference>
<dbReference type="PROSITE" id="PS51154">
    <property type="entry name" value="MACRO"/>
    <property type="match status" value="1"/>
</dbReference>
<dbReference type="GeneID" id="95983823"/>
<proteinExistence type="predicted"/>
<feature type="region of interest" description="Disordered" evidence="1">
    <location>
        <begin position="206"/>
        <end position="235"/>
    </location>
</feature>
<protein>
    <recommendedName>
        <fullName evidence="2">Macro domain-containing protein</fullName>
    </recommendedName>
</protein>
<feature type="compositionally biased region" description="Low complexity" evidence="1">
    <location>
        <begin position="216"/>
        <end position="235"/>
    </location>
</feature>
<keyword evidence="4" id="KW-1185">Reference proteome</keyword>
<evidence type="ECO:0000259" key="2">
    <source>
        <dbReference type="PROSITE" id="PS51154"/>
    </source>
</evidence>
<dbReference type="CDD" id="cd02908">
    <property type="entry name" value="Macro_OAADPr_deacetylase"/>
    <property type="match status" value="1"/>
</dbReference>
<feature type="region of interest" description="Disordered" evidence="1">
    <location>
        <begin position="1"/>
        <end position="20"/>
    </location>
</feature>